<feature type="transmembrane region" description="Helical" evidence="10">
    <location>
        <begin position="31"/>
        <end position="51"/>
    </location>
</feature>
<feature type="transmembrane region" description="Helical" evidence="10">
    <location>
        <begin position="237"/>
        <end position="259"/>
    </location>
</feature>
<evidence type="ECO:0000313" key="12">
    <source>
        <dbReference type="EMBL" id="SFR81857.1"/>
    </source>
</evidence>
<evidence type="ECO:0000256" key="10">
    <source>
        <dbReference type="RuleBase" id="RU366002"/>
    </source>
</evidence>
<dbReference type="GO" id="GO:0015386">
    <property type="term" value="F:potassium:proton antiporter activity"/>
    <property type="evidence" value="ECO:0007669"/>
    <property type="project" value="TreeGrafter"/>
</dbReference>
<evidence type="ECO:0000256" key="9">
    <source>
        <dbReference type="ARBA" id="ARBA00023201"/>
    </source>
</evidence>
<protein>
    <submittedName>
        <fullName evidence="12">Sodium/proton antiporter, CPA1 family</fullName>
    </submittedName>
</protein>
<dbReference type="OrthoDB" id="9809206at2"/>
<comment type="subcellular location">
    <subcellularLocation>
        <location evidence="10">Cell inner membrane</location>
        <topology evidence="10">Multi-pass membrane protein</topology>
    </subcellularLocation>
    <subcellularLocation>
        <location evidence="1">Cell membrane</location>
        <topology evidence="1">Multi-pass membrane protein</topology>
    </subcellularLocation>
</comment>
<name>A0A1I6JSA9_9SPHN</name>
<dbReference type="STRING" id="1166337.SAMN05192580_0774"/>
<evidence type="ECO:0000256" key="5">
    <source>
        <dbReference type="ARBA" id="ARBA00022989"/>
    </source>
</evidence>
<dbReference type="GO" id="GO:0051453">
    <property type="term" value="P:regulation of intracellular pH"/>
    <property type="evidence" value="ECO:0007669"/>
    <property type="project" value="TreeGrafter"/>
</dbReference>
<dbReference type="AlphaFoldDB" id="A0A1I6JSA9"/>
<feature type="transmembrane region" description="Helical" evidence="10">
    <location>
        <begin position="379"/>
        <end position="403"/>
    </location>
</feature>
<dbReference type="InterPro" id="IPR004705">
    <property type="entry name" value="Cation/H_exchanger_CPA1_bac"/>
</dbReference>
<accession>A0A1I6JSA9</accession>
<dbReference type="PANTHER" id="PTHR10110">
    <property type="entry name" value="SODIUM/HYDROGEN EXCHANGER"/>
    <property type="match status" value="1"/>
</dbReference>
<dbReference type="NCBIfam" id="TIGR00831">
    <property type="entry name" value="a_cpa1"/>
    <property type="match status" value="1"/>
</dbReference>
<evidence type="ECO:0000256" key="4">
    <source>
        <dbReference type="ARBA" id="ARBA00022692"/>
    </source>
</evidence>
<organism evidence="12 13">
    <name type="scientific">Sphingomonas jatrophae</name>
    <dbReference type="NCBI Taxonomy" id="1166337"/>
    <lineage>
        <taxon>Bacteria</taxon>
        <taxon>Pseudomonadati</taxon>
        <taxon>Pseudomonadota</taxon>
        <taxon>Alphaproteobacteria</taxon>
        <taxon>Sphingomonadales</taxon>
        <taxon>Sphingomonadaceae</taxon>
        <taxon>Sphingomonas</taxon>
    </lineage>
</organism>
<proteinExistence type="inferred from homology"/>
<evidence type="ECO:0000256" key="8">
    <source>
        <dbReference type="ARBA" id="ARBA00023136"/>
    </source>
</evidence>
<keyword evidence="10" id="KW-0050">Antiport</keyword>
<dbReference type="GO" id="GO:0005886">
    <property type="term" value="C:plasma membrane"/>
    <property type="evidence" value="ECO:0007669"/>
    <property type="project" value="UniProtKB-SubCell"/>
</dbReference>
<dbReference type="GO" id="GO:0098719">
    <property type="term" value="P:sodium ion import across plasma membrane"/>
    <property type="evidence" value="ECO:0007669"/>
    <property type="project" value="TreeGrafter"/>
</dbReference>
<comment type="function">
    <text evidence="10">Na(+)/H(+) antiporter that extrudes sodium in exchange for external protons.</text>
</comment>
<keyword evidence="2 10" id="KW-0813">Transport</keyword>
<sequence length="527" mass="55708">MHPAELFELIVGMFLAVLALHYLAHRLNLPPAAALLVGGSALAFLPGLPSVAIDPELVLVLFLPPLLMDGAWYTALAPFKRHMAGILSLAVGAVVFTAFAVAIVAKLLMPDLPFAACVALGAVLSPPDAVSARAVLQRVRLPRRLMTLLEGESLLNDAAGLVLFRFAVAAVLTGSFSLVEAGGSFVLLVLGGLLVGGAIGGLWVLLLRRLGDDSLMIVATVLVCWSAYIAGEMLHVSGVIATVAAGLTCGWFQHVVFGAGVRLRAVAFWQSLVFLLEAAVFMLIGFSLRGVLERVGGISVVVEQMAGPVALIVLAVLVARFLWVFGVDAGVTMLRRAGWTRACPLGARASLVMSWAGMRGVVTLAVALSLPAEMPQRDLMLVTAFAVIAVTVLLQGTSLGLLIRLAQPPEDDRAAPPLDLHAAENAMFKAQFVAVEKHAYDADGKLIHPQLLARYRTRATASAKFEGTDEERAHAIASHFDTVIAAVDAGRAELVRLHRAGQIDDATLHDLERDLDLEELAAVSAKG</sequence>
<dbReference type="EMBL" id="FOZG01000001">
    <property type="protein sequence ID" value="SFR81857.1"/>
    <property type="molecule type" value="Genomic_DNA"/>
</dbReference>
<evidence type="ECO:0000256" key="6">
    <source>
        <dbReference type="ARBA" id="ARBA00023053"/>
    </source>
</evidence>
<keyword evidence="6 10" id="KW-0915">Sodium</keyword>
<dbReference type="Proteomes" id="UP000198824">
    <property type="component" value="Unassembled WGS sequence"/>
</dbReference>
<comment type="similarity">
    <text evidence="10">Belongs to the monovalent cation:proton antiporter 1 (CPA1) transporter (TC 2.A.36) family.</text>
</comment>
<keyword evidence="7 10" id="KW-0406">Ion transport</keyword>
<feature type="transmembrane region" description="Helical" evidence="10">
    <location>
        <begin position="6"/>
        <end position="24"/>
    </location>
</feature>
<feature type="transmembrane region" description="Helical" evidence="10">
    <location>
        <begin position="345"/>
        <end position="367"/>
    </location>
</feature>
<feature type="transmembrane region" description="Helical" evidence="10">
    <location>
        <begin position="185"/>
        <end position="207"/>
    </location>
</feature>
<keyword evidence="9 10" id="KW-0739">Sodium transport</keyword>
<reference evidence="12 13" key="1">
    <citation type="submission" date="2016-10" db="EMBL/GenBank/DDBJ databases">
        <authorList>
            <person name="de Groot N.N."/>
        </authorList>
    </citation>
    <scope>NUCLEOTIDE SEQUENCE [LARGE SCALE GENOMIC DNA]</scope>
    <source>
        <strain evidence="12 13">S5-249</strain>
    </source>
</reference>
<keyword evidence="8 10" id="KW-0472">Membrane</keyword>
<feature type="transmembrane region" description="Helical" evidence="10">
    <location>
        <begin position="306"/>
        <end position="325"/>
    </location>
</feature>
<keyword evidence="4 10" id="KW-0812">Transmembrane</keyword>
<feature type="transmembrane region" description="Helical" evidence="10">
    <location>
        <begin position="57"/>
        <end position="79"/>
    </location>
</feature>
<evidence type="ECO:0000256" key="7">
    <source>
        <dbReference type="ARBA" id="ARBA00023065"/>
    </source>
</evidence>
<keyword evidence="5 10" id="KW-1133">Transmembrane helix</keyword>
<dbReference type="Pfam" id="PF00999">
    <property type="entry name" value="Na_H_Exchanger"/>
    <property type="match status" value="1"/>
</dbReference>
<dbReference type="Gene3D" id="6.10.140.1330">
    <property type="match status" value="1"/>
</dbReference>
<keyword evidence="10" id="KW-0997">Cell inner membrane</keyword>
<evidence type="ECO:0000259" key="11">
    <source>
        <dbReference type="Pfam" id="PF00999"/>
    </source>
</evidence>
<feature type="transmembrane region" description="Helical" evidence="10">
    <location>
        <begin position="214"/>
        <end position="231"/>
    </location>
</feature>
<dbReference type="RefSeq" id="WP_093310933.1">
    <property type="nucleotide sequence ID" value="NZ_FOZG01000001.1"/>
</dbReference>
<keyword evidence="13" id="KW-1185">Reference proteome</keyword>
<evidence type="ECO:0000256" key="3">
    <source>
        <dbReference type="ARBA" id="ARBA00022475"/>
    </source>
</evidence>
<feature type="transmembrane region" description="Helical" evidence="10">
    <location>
        <begin position="266"/>
        <end position="286"/>
    </location>
</feature>
<evidence type="ECO:0000256" key="2">
    <source>
        <dbReference type="ARBA" id="ARBA00022448"/>
    </source>
</evidence>
<dbReference type="InterPro" id="IPR006153">
    <property type="entry name" value="Cation/H_exchanger_TM"/>
</dbReference>
<keyword evidence="3" id="KW-1003">Cell membrane</keyword>
<gene>
    <name evidence="12" type="ORF">SAMN05192580_0774</name>
</gene>
<dbReference type="PANTHER" id="PTHR10110:SF86">
    <property type="entry name" value="SODIUM_HYDROGEN EXCHANGER 7"/>
    <property type="match status" value="1"/>
</dbReference>
<evidence type="ECO:0000256" key="1">
    <source>
        <dbReference type="ARBA" id="ARBA00004651"/>
    </source>
</evidence>
<dbReference type="GO" id="GO:0015385">
    <property type="term" value="F:sodium:proton antiporter activity"/>
    <property type="evidence" value="ECO:0007669"/>
    <property type="project" value="InterPro"/>
</dbReference>
<feature type="transmembrane region" description="Helical" evidence="10">
    <location>
        <begin position="86"/>
        <end position="107"/>
    </location>
</feature>
<evidence type="ECO:0000313" key="13">
    <source>
        <dbReference type="Proteomes" id="UP000198824"/>
    </source>
</evidence>
<feature type="domain" description="Cation/H+ exchanger transmembrane" evidence="11">
    <location>
        <begin position="16"/>
        <end position="403"/>
    </location>
</feature>
<dbReference type="InterPro" id="IPR018422">
    <property type="entry name" value="Cation/H_exchanger_CPA1"/>
</dbReference>